<proteinExistence type="inferred from homology"/>
<evidence type="ECO:0000313" key="3">
    <source>
        <dbReference type="EMBL" id="PXW98488.1"/>
    </source>
</evidence>
<reference evidence="3 4" key="2">
    <citation type="submission" date="2018-06" db="EMBL/GenBank/DDBJ databases">
        <title>Sequencing of bacterial isolates from soil warming experiment in Harvard Forest, Massachusetts, USA.</title>
        <authorList>
            <person name="Deangelis K.PhD."/>
        </authorList>
    </citation>
    <scope>NUCLEOTIDE SEQUENCE [LARGE SCALE GENOMIC DNA]</scope>
    <source>
        <strain evidence="3 4">GAS496</strain>
    </source>
</reference>
<dbReference type="EMBL" id="QJJU01000044">
    <property type="protein sequence ID" value="PXW98488.1"/>
    <property type="molecule type" value="Genomic_DNA"/>
</dbReference>
<protein>
    <submittedName>
        <fullName evidence="3">Polyisoprenoid-binding protein YceI</fullName>
    </submittedName>
</protein>
<dbReference type="SMART" id="SM00867">
    <property type="entry name" value="YceI"/>
    <property type="match status" value="1"/>
</dbReference>
<dbReference type="Gene3D" id="3.40.50.720">
    <property type="entry name" value="NAD(P)-binding Rossmann-like Domain"/>
    <property type="match status" value="1"/>
</dbReference>
<dbReference type="InterPro" id="IPR028939">
    <property type="entry name" value="P5C_Rdtase_cat_N"/>
</dbReference>
<comment type="caution">
    <text evidence="3">The sequence shown here is derived from an EMBL/GenBank/DDBJ whole genome shotgun (WGS) entry which is preliminary data.</text>
</comment>
<sequence>MTSTLQYAVVGTGTVGTVLAQRFSDHHVPALWANTRGPETIDVTELSASITSATLDTALDADVIILAIPFFQVRELGGRRPDWSGKIVVDATNAFLVPNSEQILAGRLSTEYNAEAFPGAAVVKSFNQTAARQLAEKRPPEFGKRVVFVSSNDSAASATVAELCTELGFAPIELGRLDEGGVLIQARNALVLRELYELPSELEKNTQVTSAVGRDLTPGTWTIDPVHSSITFSVRHLMVGRVRGRFGDFSGAITVPENGTPNIAATIAVGSVDTGNPTRDEHLRAPDVFDADDSPTATLVSVDMHGTGQNDWVLIIDFTLRGITKRLPLAFSFLGVSPGMGHGEVAGFEGVIQLKRSDFGVLTDTPMLAGGAPMLGDTVDVTVCLEAVKAPAAPTGSEGDAAPA</sequence>
<dbReference type="Pfam" id="PF03807">
    <property type="entry name" value="F420_oxidored"/>
    <property type="match status" value="1"/>
</dbReference>
<evidence type="ECO:0000256" key="1">
    <source>
        <dbReference type="ARBA" id="ARBA00008812"/>
    </source>
</evidence>
<dbReference type="PANTHER" id="PTHR34406">
    <property type="entry name" value="PROTEIN YCEI"/>
    <property type="match status" value="1"/>
</dbReference>
<dbReference type="Gene3D" id="2.40.128.110">
    <property type="entry name" value="Lipid/polyisoprenoid-binding, YceI-like"/>
    <property type="match status" value="1"/>
</dbReference>
<comment type="similarity">
    <text evidence="1">Belongs to the UPF0312 family.</text>
</comment>
<evidence type="ECO:0000313" key="4">
    <source>
        <dbReference type="Proteomes" id="UP000247781"/>
    </source>
</evidence>
<name>A0A318H8Q4_9MYCO</name>
<dbReference type="Proteomes" id="UP000247781">
    <property type="component" value="Unassembled WGS sequence"/>
</dbReference>
<dbReference type="AlphaFoldDB" id="A0A318H8Q4"/>
<dbReference type="InterPro" id="IPR036761">
    <property type="entry name" value="TTHA0802/YceI-like_sf"/>
</dbReference>
<dbReference type="SUPFAM" id="SSF101874">
    <property type="entry name" value="YceI-like"/>
    <property type="match status" value="1"/>
</dbReference>
<reference evidence="4" key="1">
    <citation type="submission" date="2018-05" db="EMBL/GenBank/DDBJ databases">
        <authorList>
            <person name="Deangelis K."/>
            <person name="Huntemann M."/>
            <person name="Clum A."/>
            <person name="Pillay M."/>
            <person name="Palaniappan K."/>
            <person name="Varghese N."/>
            <person name="Mikhailova N."/>
            <person name="Stamatis D."/>
            <person name="Reddy T."/>
            <person name="Daum C."/>
            <person name="Shapiro N."/>
            <person name="Ivanova N."/>
            <person name="Kyrpides N."/>
            <person name="Woyke T."/>
        </authorList>
    </citation>
    <scope>NUCLEOTIDE SEQUENCE [LARGE SCALE GENOMIC DNA]</scope>
    <source>
        <strain evidence="4">GAS496</strain>
    </source>
</reference>
<dbReference type="Pfam" id="PF04264">
    <property type="entry name" value="YceI"/>
    <property type="match status" value="1"/>
</dbReference>
<dbReference type="SUPFAM" id="SSF51735">
    <property type="entry name" value="NAD(P)-binding Rossmann-fold domains"/>
    <property type="match status" value="1"/>
</dbReference>
<evidence type="ECO:0000259" key="2">
    <source>
        <dbReference type="SMART" id="SM00867"/>
    </source>
</evidence>
<organism evidence="3 4">
    <name type="scientific">Mycolicibacterium moriokaense</name>
    <dbReference type="NCBI Taxonomy" id="39691"/>
    <lineage>
        <taxon>Bacteria</taxon>
        <taxon>Bacillati</taxon>
        <taxon>Actinomycetota</taxon>
        <taxon>Actinomycetes</taxon>
        <taxon>Mycobacteriales</taxon>
        <taxon>Mycobacteriaceae</taxon>
        <taxon>Mycolicibacterium</taxon>
    </lineage>
</organism>
<dbReference type="InterPro" id="IPR036291">
    <property type="entry name" value="NAD(P)-bd_dom_sf"/>
</dbReference>
<dbReference type="PANTHER" id="PTHR34406:SF1">
    <property type="entry name" value="PROTEIN YCEI"/>
    <property type="match status" value="1"/>
</dbReference>
<keyword evidence="4" id="KW-1185">Reference proteome</keyword>
<dbReference type="InterPro" id="IPR007372">
    <property type="entry name" value="Lipid/polyisoprenoid-bd_YceI"/>
</dbReference>
<gene>
    <name evidence="3" type="ORF">C8E89_1443</name>
</gene>
<dbReference type="RefSeq" id="WP_220032562.1">
    <property type="nucleotide sequence ID" value="NZ_QJJU01000044.1"/>
</dbReference>
<feature type="domain" description="Lipid/polyisoprenoid-binding YceI-like" evidence="2">
    <location>
        <begin position="220"/>
        <end position="388"/>
    </location>
</feature>
<accession>A0A318H8Q4</accession>